<reference evidence="1" key="2">
    <citation type="submission" date="2015-03" db="UniProtKB">
        <authorList>
            <consortium name="EnsemblPlants"/>
        </authorList>
    </citation>
    <scope>IDENTIFICATION</scope>
</reference>
<accession>A0A0D3AMC0</accession>
<dbReference type="STRING" id="109376.A0A0D3AMC0"/>
<organism evidence="1 2">
    <name type="scientific">Brassica oleracea var. oleracea</name>
    <dbReference type="NCBI Taxonomy" id="109376"/>
    <lineage>
        <taxon>Eukaryota</taxon>
        <taxon>Viridiplantae</taxon>
        <taxon>Streptophyta</taxon>
        <taxon>Embryophyta</taxon>
        <taxon>Tracheophyta</taxon>
        <taxon>Spermatophyta</taxon>
        <taxon>Magnoliopsida</taxon>
        <taxon>eudicotyledons</taxon>
        <taxon>Gunneridae</taxon>
        <taxon>Pentapetalae</taxon>
        <taxon>rosids</taxon>
        <taxon>malvids</taxon>
        <taxon>Brassicales</taxon>
        <taxon>Brassicaceae</taxon>
        <taxon>Brassiceae</taxon>
        <taxon>Brassica</taxon>
    </lineage>
</organism>
<protein>
    <submittedName>
        <fullName evidence="1">Uncharacterized protein</fullName>
    </submittedName>
</protein>
<reference evidence="1 2" key="1">
    <citation type="journal article" date="2014" name="Genome Biol.">
        <title>Transcriptome and methylome profiling reveals relics of genome dominance in the mesopolyploid Brassica oleracea.</title>
        <authorList>
            <person name="Parkin I.A."/>
            <person name="Koh C."/>
            <person name="Tang H."/>
            <person name="Robinson S.J."/>
            <person name="Kagale S."/>
            <person name="Clarke W.E."/>
            <person name="Town C.D."/>
            <person name="Nixon J."/>
            <person name="Krishnakumar V."/>
            <person name="Bidwell S.L."/>
            <person name="Denoeud F."/>
            <person name="Belcram H."/>
            <person name="Links M.G."/>
            <person name="Just J."/>
            <person name="Clarke C."/>
            <person name="Bender T."/>
            <person name="Huebert T."/>
            <person name="Mason A.S."/>
            <person name="Pires J.C."/>
            <person name="Barker G."/>
            <person name="Moore J."/>
            <person name="Walley P.G."/>
            <person name="Manoli S."/>
            <person name="Batley J."/>
            <person name="Edwards D."/>
            <person name="Nelson M.N."/>
            <person name="Wang X."/>
            <person name="Paterson A.H."/>
            <person name="King G."/>
            <person name="Bancroft I."/>
            <person name="Chalhoub B."/>
            <person name="Sharpe A.G."/>
        </authorList>
    </citation>
    <scope>NUCLEOTIDE SEQUENCE</scope>
    <source>
        <strain evidence="1 2">cv. TO1000</strain>
    </source>
</reference>
<keyword evidence="2" id="KW-1185">Reference proteome</keyword>
<sequence>MSYAFFSPHLSLSTEDDLDSRWEEATGEAVDEVIFLSRHTTVSNRPAMPVHPIGVLHLKEGESPSHGGKPGWAALRIGLPSDNLICQEGKPQAAVDRAIDNIAFRDTVDAHESGELAMLLGVSGNTRAEL</sequence>
<evidence type="ECO:0000313" key="1">
    <source>
        <dbReference type="EnsemblPlants" id="Bo2g043330.1"/>
    </source>
</evidence>
<dbReference type="Gene3D" id="3.40.630.50">
    <property type="entry name" value="AF0625-like"/>
    <property type="match status" value="1"/>
</dbReference>
<evidence type="ECO:0000313" key="2">
    <source>
        <dbReference type="Proteomes" id="UP000032141"/>
    </source>
</evidence>
<dbReference type="PANTHER" id="PTHR34667:SF1">
    <property type="entry name" value="D-AMINOACYL-TRNA DEACYLASE"/>
    <property type="match status" value="1"/>
</dbReference>
<dbReference type="InterPro" id="IPR007508">
    <property type="entry name" value="DtdA"/>
</dbReference>
<dbReference type="AlphaFoldDB" id="A0A0D3AMC0"/>
<dbReference type="EnsemblPlants" id="Bo2g043330.1">
    <property type="protein sequence ID" value="Bo2g043330.1"/>
    <property type="gene ID" value="Bo2g043330"/>
</dbReference>
<dbReference type="GO" id="GO:0051499">
    <property type="term" value="F:D-aminoacyl-tRNA deacylase activity"/>
    <property type="evidence" value="ECO:0007669"/>
    <property type="project" value="InterPro"/>
</dbReference>
<dbReference type="Gramene" id="Bo2g043330.1">
    <property type="protein sequence ID" value="Bo2g043330.1"/>
    <property type="gene ID" value="Bo2g043330"/>
</dbReference>
<dbReference type="PANTHER" id="PTHR34667">
    <property type="entry name" value="D-AMINOACYL-TRNA DEACYLASE"/>
    <property type="match status" value="1"/>
</dbReference>
<dbReference type="Proteomes" id="UP000032141">
    <property type="component" value="Chromosome C2"/>
</dbReference>
<dbReference type="SUPFAM" id="SSF142535">
    <property type="entry name" value="AF0625-like"/>
    <property type="match status" value="1"/>
</dbReference>
<proteinExistence type="predicted"/>
<dbReference type="HOGENOM" id="CLU_1941030_0_0_1"/>
<name>A0A0D3AMC0_BRAOL</name>